<dbReference type="Gene3D" id="3.20.20.140">
    <property type="entry name" value="Metal-dependent hydrolases"/>
    <property type="match status" value="1"/>
</dbReference>
<evidence type="ECO:0000256" key="3">
    <source>
        <dbReference type="ARBA" id="ARBA00022801"/>
    </source>
</evidence>
<comment type="caution">
    <text evidence="8">The sequence shown here is derived from an EMBL/GenBank/DDBJ whole genome shotgun (WGS) entry which is preliminary data.</text>
</comment>
<proteinExistence type="inferred from homology"/>
<dbReference type="SUPFAM" id="SSF51556">
    <property type="entry name" value="Metallo-dependent hydrolases"/>
    <property type="match status" value="1"/>
</dbReference>
<evidence type="ECO:0000313" key="8">
    <source>
        <dbReference type="EMBL" id="MDR7083476.1"/>
    </source>
</evidence>
<keyword evidence="4 5" id="KW-0119">Carbohydrate metabolism</keyword>
<dbReference type="EMBL" id="JAVDVQ010000011">
    <property type="protein sequence ID" value="MDR7083476.1"/>
    <property type="molecule type" value="Genomic_DNA"/>
</dbReference>
<dbReference type="EC" id="3.5.1.25" evidence="8"/>
<dbReference type="InterPro" id="IPR006680">
    <property type="entry name" value="Amidohydro-rel"/>
</dbReference>
<evidence type="ECO:0000256" key="2">
    <source>
        <dbReference type="ARBA" id="ARBA00022723"/>
    </source>
</evidence>
<dbReference type="Gene3D" id="2.30.40.10">
    <property type="entry name" value="Urease, subunit C, domain 1"/>
    <property type="match status" value="1"/>
</dbReference>
<comment type="similarity">
    <text evidence="1 5">Belongs to the metallo-dependent hydrolases superfamily. NagA family.</text>
</comment>
<evidence type="ECO:0000256" key="4">
    <source>
        <dbReference type="ARBA" id="ARBA00023277"/>
    </source>
</evidence>
<feature type="region of interest" description="Disordered" evidence="6">
    <location>
        <begin position="221"/>
        <end position="245"/>
    </location>
</feature>
<dbReference type="InterPro" id="IPR032466">
    <property type="entry name" value="Metal_Hydrolase"/>
</dbReference>
<keyword evidence="9" id="KW-1185">Reference proteome</keyword>
<dbReference type="GO" id="GO:0008448">
    <property type="term" value="F:N-acetylglucosamine-6-phosphate deacetylase activity"/>
    <property type="evidence" value="ECO:0007669"/>
    <property type="project" value="UniProtKB-EC"/>
</dbReference>
<feature type="domain" description="Amidohydrolase-related" evidence="7">
    <location>
        <begin position="58"/>
        <end position="402"/>
    </location>
</feature>
<evidence type="ECO:0000256" key="5">
    <source>
        <dbReference type="PIRNR" id="PIRNR038994"/>
    </source>
</evidence>
<dbReference type="PANTHER" id="PTHR11113:SF14">
    <property type="entry name" value="N-ACETYLGLUCOSAMINE-6-PHOSPHATE DEACETYLASE"/>
    <property type="match status" value="1"/>
</dbReference>
<gene>
    <name evidence="8" type="ORF">J2X01_002770</name>
</gene>
<dbReference type="PIRSF" id="PIRSF038994">
    <property type="entry name" value="NagA"/>
    <property type="match status" value="1"/>
</dbReference>
<keyword evidence="3 5" id="KW-0378">Hydrolase</keyword>
<accession>A0ABU1UE62</accession>
<name>A0ABU1UE62_9MICC</name>
<evidence type="ECO:0000313" key="9">
    <source>
        <dbReference type="Proteomes" id="UP001252243"/>
    </source>
</evidence>
<evidence type="ECO:0000259" key="7">
    <source>
        <dbReference type="Pfam" id="PF01979"/>
    </source>
</evidence>
<evidence type="ECO:0000256" key="6">
    <source>
        <dbReference type="SAM" id="MobiDB-lite"/>
    </source>
</evidence>
<evidence type="ECO:0000256" key="1">
    <source>
        <dbReference type="ARBA" id="ARBA00010716"/>
    </source>
</evidence>
<dbReference type="SUPFAM" id="SSF51338">
    <property type="entry name" value="Composite domain of metallo-dependent hydrolases"/>
    <property type="match status" value="1"/>
</dbReference>
<sequence length="421" mass="42278">MPDAYVLAGTLISDGYAAADSVVAVADGRIAYSGPRSGFNAAGFRGAEELDLPPGSSIFPGLVDLHCHGAAGGGFPTGDSRLCRDAAGFLHRSGTTTLLASLVTASAEDLIRGIGVLRPLADEGLIAGIHSEGPFLSRARCGAQNPQWLRNPDPALLRRLLHAAGGTLKSMTYAPELPGAGELVSMLTGNGVIPSLGHTDADARTTAGSLADAAESLRAGTAVTASAGSPTAGSGASLGTPPGRRPTVTHLFNGMPPLHHRSPGAAAACLRLAAEGTVAVELIGDGVHLDPETVRMVFGLVGADNIILVTDSMAATGLPDGDYELGRSAVVVHGGVATLKGSGALAGGTATLLEVVRRTIEAGVAPADAVKAATLIPAGILGLETEIGSLRPGLRADILAVDREFGLVAVLRGGQPLVRPT</sequence>
<dbReference type="RefSeq" id="WP_310058237.1">
    <property type="nucleotide sequence ID" value="NZ_JAVDVQ010000011.1"/>
</dbReference>
<dbReference type="InterPro" id="IPR003764">
    <property type="entry name" value="GlcNAc_6-P_deAcase"/>
</dbReference>
<dbReference type="Pfam" id="PF01979">
    <property type="entry name" value="Amidohydro_1"/>
    <property type="match status" value="1"/>
</dbReference>
<keyword evidence="2" id="KW-0479">Metal-binding</keyword>
<dbReference type="PANTHER" id="PTHR11113">
    <property type="entry name" value="N-ACETYLGLUCOSAMINE-6-PHOSPHATE DEACETYLASE"/>
    <property type="match status" value="1"/>
</dbReference>
<reference evidence="8 9" key="1">
    <citation type="submission" date="2023-07" db="EMBL/GenBank/DDBJ databases">
        <title>Sorghum-associated microbial communities from plants grown in Nebraska, USA.</title>
        <authorList>
            <person name="Schachtman D."/>
        </authorList>
    </citation>
    <scope>NUCLEOTIDE SEQUENCE [LARGE SCALE GENOMIC DNA]</scope>
    <source>
        <strain evidence="8 9">BE167</strain>
    </source>
</reference>
<protein>
    <submittedName>
        <fullName evidence="8">N-acetylglucosamine-6-phosphate deacetylase</fullName>
        <ecNumber evidence="8">3.5.1.25</ecNumber>
    </submittedName>
</protein>
<dbReference type="Proteomes" id="UP001252243">
    <property type="component" value="Unassembled WGS sequence"/>
</dbReference>
<feature type="compositionally biased region" description="Low complexity" evidence="6">
    <location>
        <begin position="221"/>
        <end position="240"/>
    </location>
</feature>
<dbReference type="InterPro" id="IPR011059">
    <property type="entry name" value="Metal-dep_hydrolase_composite"/>
</dbReference>
<organism evidence="8 9">
    <name type="scientific">Arthrobacter ginsengisoli</name>
    <dbReference type="NCBI Taxonomy" id="1356565"/>
    <lineage>
        <taxon>Bacteria</taxon>
        <taxon>Bacillati</taxon>
        <taxon>Actinomycetota</taxon>
        <taxon>Actinomycetes</taxon>
        <taxon>Micrococcales</taxon>
        <taxon>Micrococcaceae</taxon>
        <taxon>Arthrobacter</taxon>
    </lineage>
</organism>